<evidence type="ECO:0000256" key="4">
    <source>
        <dbReference type="ARBA" id="ARBA00022679"/>
    </source>
</evidence>
<dbReference type="GO" id="GO:0052908">
    <property type="term" value="F:16S rRNA (adenine(1518)-N(6)/adenine(1519)-N(6))-dimethyltransferase activity"/>
    <property type="evidence" value="ECO:0007669"/>
    <property type="project" value="UniProtKB-EC"/>
</dbReference>
<feature type="binding site" evidence="8 9">
    <location>
        <position position="122"/>
    </location>
    <ligand>
        <name>S-adenosyl-L-methionine</name>
        <dbReference type="ChEBI" id="CHEBI:59789"/>
    </ligand>
</feature>
<organism evidence="12 13">
    <name type="scientific">Brevifollis gellanilyticus</name>
    <dbReference type="NCBI Taxonomy" id="748831"/>
    <lineage>
        <taxon>Bacteria</taxon>
        <taxon>Pseudomonadati</taxon>
        <taxon>Verrucomicrobiota</taxon>
        <taxon>Verrucomicrobiia</taxon>
        <taxon>Verrucomicrobiales</taxon>
        <taxon>Verrucomicrobiaceae</taxon>
    </lineage>
</organism>
<name>A0A512MHX0_9BACT</name>
<comment type="similarity">
    <text evidence="8">Belongs to the class I-like SAM-binding methyltransferase superfamily. rRNA adenine N(6)-methyltransferase family. RsmA subfamily.</text>
</comment>
<dbReference type="InterPro" id="IPR000086">
    <property type="entry name" value="NUDIX_hydrolase_dom"/>
</dbReference>
<keyword evidence="13" id="KW-1185">Reference proteome</keyword>
<keyword evidence="3 8" id="KW-0489">Methyltransferase</keyword>
<feature type="binding site" evidence="8 9">
    <location>
        <position position="77"/>
    </location>
    <ligand>
        <name>S-adenosyl-L-methionine</name>
        <dbReference type="ChEBI" id="CHEBI:59789"/>
    </ligand>
</feature>
<dbReference type="Gene3D" id="1.10.8.100">
    <property type="entry name" value="Ribosomal RNA adenine dimethylase-like, domain 2"/>
    <property type="match status" value="1"/>
</dbReference>
<dbReference type="CDD" id="cd04692">
    <property type="entry name" value="NUDIX_Hydrolase"/>
    <property type="match status" value="1"/>
</dbReference>
<dbReference type="SUPFAM" id="SSF55811">
    <property type="entry name" value="Nudix"/>
    <property type="match status" value="1"/>
</dbReference>
<sequence>MRSQGQGKRSSTRIISGQEVAPRKSMGQNFLVDDSIAKWIADQIEPDGAPFVVEPGPGLGAMTQHLVGRSQQLLLIEKDHSLGPELQKRFATREDVMVMHEDATKVDTRGWYRHGDVRVIGNLPYSVGGEILKHMLTPPTPVTSAVFMLQKEVCDRLAAKVGQDGYGALSILVQRDWDVEMLRVIGPEAFNPKPRVDSAIVKMTPRDPRTLPVYDRRTFERLVRLGFGQRRKQMKNLLPEAPGGWQALVDALGKPATLRAEELSLEEWVQLSRFYENRTGADAGQKATEMFDVVNERNEVTGQLTRGEVHARGLLHRAVHVFVINARGEIYLQKRSHLKDVSPLKWDSSAAGHLDVGESYAACAIRETREEVGIEISGTELAAELSAGEHTDHEFVELHLARHNGPMKPFPEEVACGEWFSPETLDSWINARPQDFAKGFVSCWKAWKNT</sequence>
<accession>A0A512MHX0</accession>
<dbReference type="RefSeq" id="WP_170267128.1">
    <property type="nucleotide sequence ID" value="NZ_BKAG01000088.1"/>
</dbReference>
<dbReference type="InterPro" id="IPR029063">
    <property type="entry name" value="SAM-dependent_MTases_sf"/>
</dbReference>
<dbReference type="InterPro" id="IPR020084">
    <property type="entry name" value="NUDIX_hydrolase_CS"/>
</dbReference>
<dbReference type="EMBL" id="BKAG01000088">
    <property type="protein sequence ID" value="GEP46335.1"/>
    <property type="molecule type" value="Genomic_DNA"/>
</dbReference>
<evidence type="ECO:0000313" key="12">
    <source>
        <dbReference type="EMBL" id="GEP46335.1"/>
    </source>
</evidence>
<keyword evidence="5 8" id="KW-0949">S-adenosyl-L-methionine</keyword>
<feature type="region of interest" description="Disordered" evidence="10">
    <location>
        <begin position="1"/>
        <end position="21"/>
    </location>
</feature>
<proteinExistence type="inferred from homology"/>
<comment type="subcellular location">
    <subcellularLocation>
        <location evidence="8">Cytoplasm</location>
    </subcellularLocation>
</comment>
<dbReference type="PROSITE" id="PS51689">
    <property type="entry name" value="SAM_RNA_A_N6_MT"/>
    <property type="match status" value="1"/>
</dbReference>
<dbReference type="NCBIfam" id="TIGR00755">
    <property type="entry name" value="ksgA"/>
    <property type="match status" value="1"/>
</dbReference>
<gene>
    <name evidence="8" type="primary">rsmA</name>
    <name evidence="8" type="synonym">ksgA</name>
    <name evidence="12" type="ORF">BGE01nite_56260</name>
</gene>
<dbReference type="SMART" id="SM00650">
    <property type="entry name" value="rADc"/>
    <property type="match status" value="1"/>
</dbReference>
<dbReference type="InterPro" id="IPR001737">
    <property type="entry name" value="KsgA/Erm"/>
</dbReference>
<evidence type="ECO:0000256" key="2">
    <source>
        <dbReference type="ARBA" id="ARBA00022552"/>
    </source>
</evidence>
<dbReference type="GO" id="GO:0016787">
    <property type="term" value="F:hydrolase activity"/>
    <property type="evidence" value="ECO:0007669"/>
    <property type="project" value="UniProtKB-KW"/>
</dbReference>
<feature type="compositionally biased region" description="Polar residues" evidence="10">
    <location>
        <begin position="1"/>
        <end position="15"/>
    </location>
</feature>
<feature type="binding site" evidence="8 9">
    <location>
        <position position="29"/>
    </location>
    <ligand>
        <name>S-adenosyl-L-methionine</name>
        <dbReference type="ChEBI" id="CHEBI:59789"/>
    </ligand>
</feature>
<evidence type="ECO:0000313" key="13">
    <source>
        <dbReference type="Proteomes" id="UP000321577"/>
    </source>
</evidence>
<evidence type="ECO:0000256" key="6">
    <source>
        <dbReference type="ARBA" id="ARBA00022801"/>
    </source>
</evidence>
<comment type="caution">
    <text evidence="12">The sequence shown here is derived from an EMBL/GenBank/DDBJ whole genome shotgun (WGS) entry which is preliminary data.</text>
</comment>
<dbReference type="PROSITE" id="PS51462">
    <property type="entry name" value="NUDIX"/>
    <property type="match status" value="1"/>
</dbReference>
<keyword evidence="4 8" id="KW-0808">Transferase</keyword>
<feature type="binding site" evidence="8 9">
    <location>
        <position position="31"/>
    </location>
    <ligand>
        <name>S-adenosyl-L-methionine</name>
        <dbReference type="ChEBI" id="CHEBI:59789"/>
    </ligand>
</feature>
<keyword evidence="1 8" id="KW-0963">Cytoplasm</keyword>
<dbReference type="InterPro" id="IPR011530">
    <property type="entry name" value="rRNA_adenine_dimethylase"/>
</dbReference>
<evidence type="ECO:0000256" key="8">
    <source>
        <dbReference type="HAMAP-Rule" id="MF_00607"/>
    </source>
</evidence>
<feature type="domain" description="Nudix hydrolase" evidence="11">
    <location>
        <begin position="314"/>
        <end position="442"/>
    </location>
</feature>
<protein>
    <recommendedName>
        <fullName evidence="8">Ribosomal RNA small subunit methyltransferase A</fullName>
        <ecNumber evidence="8">2.1.1.182</ecNumber>
    </recommendedName>
    <alternativeName>
        <fullName evidence="8">16S rRNA (adenine(1518)-N(6)/adenine(1519)-N(6))-dimethyltransferase</fullName>
    </alternativeName>
    <alternativeName>
        <fullName evidence="8">16S rRNA dimethyladenosine transferase</fullName>
    </alternativeName>
    <alternativeName>
        <fullName evidence="8">16S rRNA dimethylase</fullName>
    </alternativeName>
    <alternativeName>
        <fullName evidence="8">S-adenosylmethionine-6-N', N'-adenosyl(rRNA) dimethyltransferase</fullName>
    </alternativeName>
</protein>
<dbReference type="EC" id="2.1.1.182" evidence="8"/>
<feature type="binding site" evidence="8 9">
    <location>
        <position position="102"/>
    </location>
    <ligand>
        <name>S-adenosyl-L-methionine</name>
        <dbReference type="ChEBI" id="CHEBI:59789"/>
    </ligand>
</feature>
<comment type="catalytic activity">
    <reaction evidence="8">
        <text>adenosine(1518)/adenosine(1519) in 16S rRNA + 4 S-adenosyl-L-methionine = N(6)-dimethyladenosine(1518)/N(6)-dimethyladenosine(1519) in 16S rRNA + 4 S-adenosyl-L-homocysteine + 4 H(+)</text>
        <dbReference type="Rhea" id="RHEA:19609"/>
        <dbReference type="Rhea" id="RHEA-COMP:10232"/>
        <dbReference type="Rhea" id="RHEA-COMP:10233"/>
        <dbReference type="ChEBI" id="CHEBI:15378"/>
        <dbReference type="ChEBI" id="CHEBI:57856"/>
        <dbReference type="ChEBI" id="CHEBI:59789"/>
        <dbReference type="ChEBI" id="CHEBI:74411"/>
        <dbReference type="ChEBI" id="CHEBI:74493"/>
        <dbReference type="EC" id="2.1.1.182"/>
    </reaction>
</comment>
<evidence type="ECO:0000256" key="3">
    <source>
        <dbReference type="ARBA" id="ARBA00022603"/>
    </source>
</evidence>
<evidence type="ECO:0000259" key="11">
    <source>
        <dbReference type="PROSITE" id="PS51462"/>
    </source>
</evidence>
<dbReference type="Gene3D" id="3.40.50.150">
    <property type="entry name" value="Vaccinia Virus protein VP39"/>
    <property type="match status" value="1"/>
</dbReference>
<dbReference type="GO" id="GO:0003723">
    <property type="term" value="F:RNA binding"/>
    <property type="evidence" value="ECO:0007669"/>
    <property type="project" value="UniProtKB-UniRule"/>
</dbReference>
<reference evidence="12 13" key="1">
    <citation type="submission" date="2019-07" db="EMBL/GenBank/DDBJ databases">
        <title>Whole genome shotgun sequence of Brevifollis gellanilyticus NBRC 108608.</title>
        <authorList>
            <person name="Hosoyama A."/>
            <person name="Uohara A."/>
            <person name="Ohji S."/>
            <person name="Ichikawa N."/>
        </authorList>
    </citation>
    <scope>NUCLEOTIDE SEQUENCE [LARGE SCALE GENOMIC DNA]</scope>
    <source>
        <strain evidence="12 13">NBRC 108608</strain>
    </source>
</reference>
<evidence type="ECO:0000256" key="7">
    <source>
        <dbReference type="ARBA" id="ARBA00022884"/>
    </source>
</evidence>
<dbReference type="PROSITE" id="PS00893">
    <property type="entry name" value="NUDIX_BOX"/>
    <property type="match status" value="1"/>
</dbReference>
<dbReference type="AlphaFoldDB" id="A0A512MHX0"/>
<evidence type="ECO:0000256" key="1">
    <source>
        <dbReference type="ARBA" id="ARBA00022490"/>
    </source>
</evidence>
<evidence type="ECO:0000256" key="5">
    <source>
        <dbReference type="ARBA" id="ARBA00022691"/>
    </source>
</evidence>
<dbReference type="Proteomes" id="UP000321577">
    <property type="component" value="Unassembled WGS sequence"/>
</dbReference>
<feature type="binding site" evidence="8 9">
    <location>
        <position position="56"/>
    </location>
    <ligand>
        <name>S-adenosyl-L-methionine</name>
        <dbReference type="ChEBI" id="CHEBI:59789"/>
    </ligand>
</feature>
<dbReference type="PANTHER" id="PTHR11727">
    <property type="entry name" value="DIMETHYLADENOSINE TRANSFERASE"/>
    <property type="match status" value="1"/>
</dbReference>
<dbReference type="Pfam" id="PF00293">
    <property type="entry name" value="NUDIX"/>
    <property type="match status" value="1"/>
</dbReference>
<dbReference type="SUPFAM" id="SSF53335">
    <property type="entry name" value="S-adenosyl-L-methionine-dependent methyltransferases"/>
    <property type="match status" value="1"/>
</dbReference>
<dbReference type="InterPro" id="IPR023165">
    <property type="entry name" value="rRNA_Ade_diMease-like_C"/>
</dbReference>
<comment type="function">
    <text evidence="8">Specifically dimethylates two adjacent adenosines (A1518 and A1519) in the loop of a conserved hairpin near the 3'-end of 16S rRNA in the 30S particle. May play a critical role in biogenesis of 30S subunits.</text>
</comment>
<dbReference type="GO" id="GO:0005829">
    <property type="term" value="C:cytosol"/>
    <property type="evidence" value="ECO:0007669"/>
    <property type="project" value="TreeGrafter"/>
</dbReference>
<dbReference type="Pfam" id="PF00398">
    <property type="entry name" value="RrnaAD"/>
    <property type="match status" value="1"/>
</dbReference>
<dbReference type="InterPro" id="IPR020596">
    <property type="entry name" value="rRNA_Ade_Mease_Trfase_CS"/>
</dbReference>
<dbReference type="InterPro" id="IPR015797">
    <property type="entry name" value="NUDIX_hydrolase-like_dom_sf"/>
</dbReference>
<keyword evidence="2 8" id="KW-0698">rRNA processing</keyword>
<evidence type="ECO:0000256" key="10">
    <source>
        <dbReference type="SAM" id="MobiDB-lite"/>
    </source>
</evidence>
<keyword evidence="6" id="KW-0378">Hydrolase</keyword>
<dbReference type="PANTHER" id="PTHR11727:SF7">
    <property type="entry name" value="DIMETHYLADENOSINE TRANSFERASE-RELATED"/>
    <property type="match status" value="1"/>
</dbReference>
<keyword evidence="7 8" id="KW-0694">RNA-binding</keyword>
<dbReference type="HAMAP" id="MF_00607">
    <property type="entry name" value="16SrRNA_methyltr_A"/>
    <property type="match status" value="1"/>
</dbReference>
<dbReference type="InterPro" id="IPR020598">
    <property type="entry name" value="rRNA_Ade_methylase_Trfase_N"/>
</dbReference>
<evidence type="ECO:0000256" key="9">
    <source>
        <dbReference type="PROSITE-ProRule" id="PRU01026"/>
    </source>
</evidence>
<dbReference type="Gene3D" id="3.90.79.10">
    <property type="entry name" value="Nucleoside Triphosphate Pyrophosphohydrolase"/>
    <property type="match status" value="1"/>
</dbReference>
<dbReference type="PROSITE" id="PS01131">
    <property type="entry name" value="RRNA_A_DIMETH"/>
    <property type="match status" value="1"/>
</dbReference>